<keyword evidence="2" id="KW-1185">Reference proteome</keyword>
<dbReference type="Proteomes" id="UP001642487">
    <property type="component" value="Chromosome 11"/>
</dbReference>
<evidence type="ECO:0000313" key="2">
    <source>
        <dbReference type="Proteomes" id="UP001642487"/>
    </source>
</evidence>
<proteinExistence type="predicted"/>
<organism evidence="1 2">
    <name type="scientific">Citrullus colocynthis</name>
    <name type="common">colocynth</name>
    <dbReference type="NCBI Taxonomy" id="252529"/>
    <lineage>
        <taxon>Eukaryota</taxon>
        <taxon>Viridiplantae</taxon>
        <taxon>Streptophyta</taxon>
        <taxon>Embryophyta</taxon>
        <taxon>Tracheophyta</taxon>
        <taxon>Spermatophyta</taxon>
        <taxon>Magnoliopsida</taxon>
        <taxon>eudicotyledons</taxon>
        <taxon>Gunneridae</taxon>
        <taxon>Pentapetalae</taxon>
        <taxon>rosids</taxon>
        <taxon>fabids</taxon>
        <taxon>Cucurbitales</taxon>
        <taxon>Cucurbitaceae</taxon>
        <taxon>Benincaseae</taxon>
        <taxon>Citrullus</taxon>
    </lineage>
</organism>
<sequence>MPATCRTYKLCGQELDGLHFPMFGSSLPHLGSALDHLYQDGTKATSPAHCVRAARRAPVTP</sequence>
<feature type="non-terminal residue" evidence="1">
    <location>
        <position position="61"/>
    </location>
</feature>
<gene>
    <name evidence="1" type="ORF">CITCOLO1_LOCUS5778</name>
</gene>
<name>A0ABP0Y228_9ROSI</name>
<accession>A0ABP0Y228</accession>
<protein>
    <submittedName>
        <fullName evidence="1">Uncharacterized protein</fullName>
    </submittedName>
</protein>
<reference evidence="1 2" key="1">
    <citation type="submission" date="2024-03" db="EMBL/GenBank/DDBJ databases">
        <authorList>
            <person name="Gkanogiannis A."/>
            <person name="Becerra Lopez-Lavalle L."/>
        </authorList>
    </citation>
    <scope>NUCLEOTIDE SEQUENCE [LARGE SCALE GENOMIC DNA]</scope>
</reference>
<evidence type="ECO:0000313" key="1">
    <source>
        <dbReference type="EMBL" id="CAK9314037.1"/>
    </source>
</evidence>
<dbReference type="EMBL" id="OZ021745">
    <property type="protein sequence ID" value="CAK9314037.1"/>
    <property type="molecule type" value="Genomic_DNA"/>
</dbReference>